<evidence type="ECO:0000259" key="13">
    <source>
        <dbReference type="Pfam" id="PF01433"/>
    </source>
</evidence>
<dbReference type="Gene3D" id="2.60.40.1730">
    <property type="entry name" value="tricorn interacting facor f3 domain"/>
    <property type="match status" value="1"/>
</dbReference>
<keyword evidence="11" id="KW-1133">Transmembrane helix</keyword>
<evidence type="ECO:0000256" key="5">
    <source>
        <dbReference type="ARBA" id="ARBA00022801"/>
    </source>
</evidence>
<dbReference type="EC" id="3.4.11.-" evidence="11"/>
<feature type="binding site" evidence="9">
    <location>
        <position position="345"/>
    </location>
    <ligand>
        <name>Zn(2+)</name>
        <dbReference type="ChEBI" id="CHEBI:29105"/>
        <note>catalytic</note>
    </ligand>
</feature>
<dbReference type="GO" id="GO:0005737">
    <property type="term" value="C:cytoplasm"/>
    <property type="evidence" value="ECO:0007669"/>
    <property type="project" value="TreeGrafter"/>
</dbReference>
<keyword evidence="17" id="KW-1185">Reference proteome</keyword>
<dbReference type="InterPro" id="IPR045357">
    <property type="entry name" value="Aminopeptidase_N-like_N"/>
</dbReference>
<dbReference type="InterPro" id="IPR027268">
    <property type="entry name" value="Peptidase_M4/M1_CTD_sf"/>
</dbReference>
<dbReference type="PANTHER" id="PTHR11533:SF301">
    <property type="entry name" value="AMINOPEPTIDASE"/>
    <property type="match status" value="1"/>
</dbReference>
<evidence type="ECO:0000313" key="16">
    <source>
        <dbReference type="EMBL" id="PIO76333.1"/>
    </source>
</evidence>
<evidence type="ECO:0000256" key="8">
    <source>
        <dbReference type="PIRSR" id="PIRSR634016-1"/>
    </source>
</evidence>
<keyword evidence="6 9" id="KW-0862">Zinc</keyword>
<feature type="binding site" evidence="9">
    <location>
        <position position="341"/>
    </location>
    <ligand>
        <name>Zn(2+)</name>
        <dbReference type="ChEBI" id="CHEBI:29105"/>
        <note>catalytic</note>
    </ligand>
</feature>
<keyword evidence="4 9" id="KW-0479">Metal-binding</keyword>
<protein>
    <recommendedName>
        <fullName evidence="11">Aminopeptidase</fullName>
        <ecNumber evidence="11">3.4.11.-</ecNumber>
    </recommendedName>
</protein>
<comment type="cofactor">
    <cofactor evidence="9 11">
        <name>Zn(2+)</name>
        <dbReference type="ChEBI" id="CHEBI:29105"/>
    </cofactor>
    <text evidence="9 11">Binds 1 zinc ion per subunit.</text>
</comment>
<dbReference type="InterPro" id="IPR034016">
    <property type="entry name" value="M1_APN-typ"/>
</dbReference>
<dbReference type="AlphaFoldDB" id="A0A2G9V1I0"/>
<dbReference type="FunFam" id="1.10.390.10:FF:000006">
    <property type="entry name" value="Puromycin-sensitive aminopeptidase"/>
    <property type="match status" value="1"/>
</dbReference>
<dbReference type="EMBL" id="KZ345060">
    <property type="protein sequence ID" value="PIO76333.1"/>
    <property type="molecule type" value="Genomic_DNA"/>
</dbReference>
<dbReference type="GO" id="GO:0070006">
    <property type="term" value="F:metalloaminopeptidase activity"/>
    <property type="evidence" value="ECO:0007669"/>
    <property type="project" value="TreeGrafter"/>
</dbReference>
<dbReference type="PRINTS" id="PR00756">
    <property type="entry name" value="ALADIPTASE"/>
</dbReference>
<evidence type="ECO:0000256" key="10">
    <source>
        <dbReference type="PIRSR" id="PIRSR634016-4"/>
    </source>
</evidence>
<name>A0A2G9V1I0_TELCI</name>
<dbReference type="OrthoDB" id="10031169at2759"/>
<feature type="domain" description="ERAP1-like C-terminal" evidence="14">
    <location>
        <begin position="615"/>
        <end position="851"/>
    </location>
</feature>
<dbReference type="SUPFAM" id="SSF63737">
    <property type="entry name" value="Leukotriene A4 hydrolase N-terminal domain"/>
    <property type="match status" value="1"/>
</dbReference>
<dbReference type="GO" id="GO:0042277">
    <property type="term" value="F:peptide binding"/>
    <property type="evidence" value="ECO:0007669"/>
    <property type="project" value="TreeGrafter"/>
</dbReference>
<dbReference type="Gene3D" id="1.10.390.10">
    <property type="entry name" value="Neutral Protease Domain 2"/>
    <property type="match status" value="1"/>
</dbReference>
<dbReference type="Gene3D" id="2.60.40.1910">
    <property type="match status" value="1"/>
</dbReference>
<evidence type="ECO:0000256" key="11">
    <source>
        <dbReference type="RuleBase" id="RU364040"/>
    </source>
</evidence>
<dbReference type="InterPro" id="IPR001930">
    <property type="entry name" value="Peptidase_M1"/>
</dbReference>
<dbReference type="Pfam" id="PF17900">
    <property type="entry name" value="Peptidase_M1_N"/>
    <property type="match status" value="1"/>
</dbReference>
<accession>A0A2G9V1I0</accession>
<dbReference type="InterPro" id="IPR050344">
    <property type="entry name" value="Peptidase_M1_aminopeptidases"/>
</dbReference>
<evidence type="ECO:0000256" key="9">
    <source>
        <dbReference type="PIRSR" id="PIRSR634016-3"/>
    </source>
</evidence>
<keyword evidence="2 11" id="KW-0031">Aminopeptidase</keyword>
<sequence length="852" mass="98066">MAESKANRVVLRLTPTSLFISIFAVAVAVALSIGLTYLFTRNAYDTSRRKLEPDHPGGSDDNSPSADELRLPTNLKPLLYNLTIKTYLPGYVPFPPEKNLTFDGQVEISMVVVEPTRSIILNAKNITVISGKCELFSGDHKLDIESVIEHERLEKLEFTLKKQLEKDQRILLKVIYNGLISDTLGGLYQATYSHTDGTTKIAAVSQMAPTDARRMVPCFDEPSFKANWTVTLIHPNGTRAISNGIETNGEGDIDGDWIISKFETTPRMSSYLLAVFVSEFEFIENYTSRGVRFSDMVAVPDFSFGAMENWGLITYRETALLYDERFYASVNKKRVASVVAHELSHQWFGDLVTMEWWDNLWLNEGFASFMQYIGANEISHDKFRMDDYFLLEAFTQGMEADAVASSHPLSFRVDKAADVVEAFDDVTYRKGASVLTMLKALIGEETFERAIRQYLKKFSYHNAEASDLWEVFDEVVKNVTGPDGSPMRITEFANQWTTQMGYPIVTVEAFNATSLKVTQSRYKTNKDAQELEKYRHPKYGLAPFQQILKAWIITIISPLLHWLSRLLLPTTQLLFRFKWDIPLWYQEGENSEVKRTWLTRDKPLFLHINSSDASVVVNADRHGFYRQNYDEKGWQKIIMQFKENHERHLLTNSSTRRFLIYWDTLRKKRFTLVLSFFYEREVLYVKMVQQELLPWNDIISGFYSILKYYGNEPESVFAKSYMLSILKPMYNKSSIEYIAVNYTDDSLFFEINLQKAVIDAYCYFGSKDCIQKYRELFVKEVEQKCKSDQKASECVDVAAPLRAMVYCYGVNRGGDDAFDKVMELYNAEIVQLEKDYLLRALGCHKDVTALKG</sequence>
<gene>
    <name evidence="16" type="ORF">TELCIR_01596</name>
</gene>
<dbReference type="Pfam" id="PF11838">
    <property type="entry name" value="ERAP1_C"/>
    <property type="match status" value="1"/>
</dbReference>
<feature type="domain" description="Peptidase M1 membrane alanine aminopeptidase" evidence="13">
    <location>
        <begin position="281"/>
        <end position="496"/>
    </location>
</feature>
<dbReference type="GO" id="GO:0006508">
    <property type="term" value="P:proteolysis"/>
    <property type="evidence" value="ECO:0007669"/>
    <property type="project" value="UniProtKB-KW"/>
</dbReference>
<dbReference type="GO" id="GO:0008270">
    <property type="term" value="F:zinc ion binding"/>
    <property type="evidence" value="ECO:0007669"/>
    <property type="project" value="UniProtKB-UniRule"/>
</dbReference>
<dbReference type="InterPro" id="IPR024571">
    <property type="entry name" value="ERAP1-like_C_dom"/>
</dbReference>
<evidence type="ECO:0000256" key="1">
    <source>
        <dbReference type="ARBA" id="ARBA00010136"/>
    </source>
</evidence>
<evidence type="ECO:0000256" key="3">
    <source>
        <dbReference type="ARBA" id="ARBA00022670"/>
    </source>
</evidence>
<feature type="active site" description="Proton acceptor" evidence="8">
    <location>
        <position position="342"/>
    </location>
</feature>
<evidence type="ECO:0000256" key="2">
    <source>
        <dbReference type="ARBA" id="ARBA00022438"/>
    </source>
</evidence>
<dbReference type="PANTHER" id="PTHR11533">
    <property type="entry name" value="PROTEASE M1 ZINC METALLOPROTEASE"/>
    <property type="match status" value="1"/>
</dbReference>
<keyword evidence="11" id="KW-0472">Membrane</keyword>
<feature type="domain" description="Aminopeptidase N-like N-terminal" evidence="15">
    <location>
        <begin position="76"/>
        <end position="272"/>
    </location>
</feature>
<dbReference type="Gene3D" id="1.25.50.20">
    <property type="match status" value="1"/>
</dbReference>
<proteinExistence type="inferred from homology"/>
<feature type="site" description="Transition state stabilizer" evidence="10">
    <location>
        <position position="428"/>
    </location>
</feature>
<dbReference type="SUPFAM" id="SSF55486">
    <property type="entry name" value="Metalloproteases ('zincins'), catalytic domain"/>
    <property type="match status" value="1"/>
</dbReference>
<dbReference type="InterPro" id="IPR014782">
    <property type="entry name" value="Peptidase_M1_dom"/>
</dbReference>
<dbReference type="GO" id="GO:0005615">
    <property type="term" value="C:extracellular space"/>
    <property type="evidence" value="ECO:0007669"/>
    <property type="project" value="TreeGrafter"/>
</dbReference>
<evidence type="ECO:0000256" key="6">
    <source>
        <dbReference type="ARBA" id="ARBA00022833"/>
    </source>
</evidence>
<feature type="binding site" evidence="9">
    <location>
        <position position="364"/>
    </location>
    <ligand>
        <name>Zn(2+)</name>
        <dbReference type="ChEBI" id="CHEBI:29105"/>
        <note>catalytic</note>
    </ligand>
</feature>
<keyword evidence="5 11" id="KW-0378">Hydrolase</keyword>
<evidence type="ECO:0000256" key="4">
    <source>
        <dbReference type="ARBA" id="ARBA00022723"/>
    </source>
</evidence>
<dbReference type="CDD" id="cd09601">
    <property type="entry name" value="M1_APN-Q_like"/>
    <property type="match status" value="1"/>
</dbReference>
<comment type="similarity">
    <text evidence="1 11">Belongs to the peptidase M1 family.</text>
</comment>
<feature type="transmembrane region" description="Helical" evidence="11">
    <location>
        <begin position="18"/>
        <end position="40"/>
    </location>
</feature>
<keyword evidence="7 11" id="KW-0482">Metalloprotease</keyword>
<dbReference type="FunFam" id="2.60.40.1730:FF:000013">
    <property type="entry name" value="Aminopeptidase"/>
    <property type="match status" value="1"/>
</dbReference>
<dbReference type="Pfam" id="PF01433">
    <property type="entry name" value="Peptidase_M1"/>
    <property type="match status" value="1"/>
</dbReference>
<feature type="region of interest" description="Disordered" evidence="12">
    <location>
        <begin position="48"/>
        <end position="67"/>
    </location>
</feature>
<keyword evidence="11" id="KW-0812">Transmembrane</keyword>
<evidence type="ECO:0000256" key="12">
    <source>
        <dbReference type="SAM" id="MobiDB-lite"/>
    </source>
</evidence>
<evidence type="ECO:0000256" key="7">
    <source>
        <dbReference type="ARBA" id="ARBA00023049"/>
    </source>
</evidence>
<evidence type="ECO:0000313" key="17">
    <source>
        <dbReference type="Proteomes" id="UP000230423"/>
    </source>
</evidence>
<dbReference type="InterPro" id="IPR042097">
    <property type="entry name" value="Aminopeptidase_N-like_N_sf"/>
</dbReference>
<evidence type="ECO:0000259" key="14">
    <source>
        <dbReference type="Pfam" id="PF11838"/>
    </source>
</evidence>
<dbReference type="Proteomes" id="UP000230423">
    <property type="component" value="Unassembled WGS sequence"/>
</dbReference>
<evidence type="ECO:0000259" key="15">
    <source>
        <dbReference type="Pfam" id="PF17900"/>
    </source>
</evidence>
<dbReference type="GO" id="GO:0016020">
    <property type="term" value="C:membrane"/>
    <property type="evidence" value="ECO:0007669"/>
    <property type="project" value="TreeGrafter"/>
</dbReference>
<keyword evidence="3 11" id="KW-0645">Protease</keyword>
<feature type="compositionally biased region" description="Basic and acidic residues" evidence="12">
    <location>
        <begin position="48"/>
        <end position="58"/>
    </location>
</feature>
<organism evidence="16 17">
    <name type="scientific">Teladorsagia circumcincta</name>
    <name type="common">Brown stomach worm</name>
    <name type="synonym">Ostertagia circumcincta</name>
    <dbReference type="NCBI Taxonomy" id="45464"/>
    <lineage>
        <taxon>Eukaryota</taxon>
        <taxon>Metazoa</taxon>
        <taxon>Ecdysozoa</taxon>
        <taxon>Nematoda</taxon>
        <taxon>Chromadorea</taxon>
        <taxon>Rhabditida</taxon>
        <taxon>Rhabditina</taxon>
        <taxon>Rhabditomorpha</taxon>
        <taxon>Strongyloidea</taxon>
        <taxon>Trichostrongylidae</taxon>
        <taxon>Teladorsagia</taxon>
    </lineage>
</organism>
<dbReference type="Gene3D" id="3.30.2010.30">
    <property type="match status" value="1"/>
</dbReference>
<dbReference type="GO" id="GO:0043171">
    <property type="term" value="P:peptide catabolic process"/>
    <property type="evidence" value="ECO:0007669"/>
    <property type="project" value="TreeGrafter"/>
</dbReference>
<reference evidence="16 17" key="1">
    <citation type="submission" date="2015-09" db="EMBL/GenBank/DDBJ databases">
        <title>Draft genome of the parasitic nematode Teladorsagia circumcincta isolate WARC Sus (inbred).</title>
        <authorList>
            <person name="Mitreva M."/>
        </authorList>
    </citation>
    <scope>NUCLEOTIDE SEQUENCE [LARGE SCALE GENOMIC DNA]</scope>
    <source>
        <strain evidence="16 17">S</strain>
    </source>
</reference>